<evidence type="ECO:0000256" key="1">
    <source>
        <dbReference type="SAM" id="SignalP"/>
    </source>
</evidence>
<dbReference type="Proteomes" id="UP000886998">
    <property type="component" value="Unassembled WGS sequence"/>
</dbReference>
<name>A0A8X7BYC3_9ARAC</name>
<proteinExistence type="predicted"/>
<keyword evidence="1" id="KW-0732">Signal</keyword>
<keyword evidence="3" id="KW-1185">Reference proteome</keyword>
<evidence type="ECO:0000313" key="2">
    <source>
        <dbReference type="EMBL" id="GFY48450.1"/>
    </source>
</evidence>
<dbReference type="AlphaFoldDB" id="A0A8X7BYC3"/>
<protein>
    <submittedName>
        <fullName evidence="2">Uncharacterized protein</fullName>
    </submittedName>
</protein>
<gene>
    <name evidence="2" type="ORF">TNIN_65601</name>
</gene>
<comment type="caution">
    <text evidence="2">The sequence shown here is derived from an EMBL/GenBank/DDBJ whole genome shotgun (WGS) entry which is preliminary data.</text>
</comment>
<evidence type="ECO:0000313" key="3">
    <source>
        <dbReference type="Proteomes" id="UP000886998"/>
    </source>
</evidence>
<organism evidence="2 3">
    <name type="scientific">Trichonephila inaurata madagascariensis</name>
    <dbReference type="NCBI Taxonomy" id="2747483"/>
    <lineage>
        <taxon>Eukaryota</taxon>
        <taxon>Metazoa</taxon>
        <taxon>Ecdysozoa</taxon>
        <taxon>Arthropoda</taxon>
        <taxon>Chelicerata</taxon>
        <taxon>Arachnida</taxon>
        <taxon>Araneae</taxon>
        <taxon>Araneomorphae</taxon>
        <taxon>Entelegynae</taxon>
        <taxon>Araneoidea</taxon>
        <taxon>Nephilidae</taxon>
        <taxon>Trichonephila</taxon>
        <taxon>Trichonephila inaurata</taxon>
    </lineage>
</organism>
<dbReference type="EMBL" id="BMAV01006464">
    <property type="protein sequence ID" value="GFY48450.1"/>
    <property type="molecule type" value="Genomic_DNA"/>
</dbReference>
<feature type="chain" id="PRO_5036452167" evidence="1">
    <location>
        <begin position="17"/>
        <end position="104"/>
    </location>
</feature>
<accession>A0A8X7BYC3</accession>
<feature type="signal peptide" evidence="1">
    <location>
        <begin position="1"/>
        <end position="16"/>
    </location>
</feature>
<reference evidence="2" key="1">
    <citation type="submission" date="2020-08" db="EMBL/GenBank/DDBJ databases">
        <title>Multicomponent nature underlies the extraordinary mechanical properties of spider dragline silk.</title>
        <authorList>
            <person name="Kono N."/>
            <person name="Nakamura H."/>
            <person name="Mori M."/>
            <person name="Yoshida Y."/>
            <person name="Ohtoshi R."/>
            <person name="Malay A.D."/>
            <person name="Moran D.A.P."/>
            <person name="Tomita M."/>
            <person name="Numata K."/>
            <person name="Arakawa K."/>
        </authorList>
    </citation>
    <scope>NUCLEOTIDE SEQUENCE</scope>
</reference>
<sequence length="104" mass="11467">MKVLCTIFIVCLIVAAVNVGGCPDKPCPDGQYCVRVMGTRNCVKAAKQECHNQAISQRSKSVTEPISVLLQVWRTIFAETIQKLMESFSHRVEDVNAAKRGLTS</sequence>